<evidence type="ECO:0000313" key="2">
    <source>
        <dbReference type="Proteomes" id="UP000079169"/>
    </source>
</evidence>
<feature type="transmembrane region" description="Helical" evidence="1">
    <location>
        <begin position="198"/>
        <end position="219"/>
    </location>
</feature>
<protein>
    <submittedName>
        <fullName evidence="3">Neuronal membrane glycoprotein M6-a</fullName>
    </submittedName>
</protein>
<dbReference type="InterPro" id="IPR001614">
    <property type="entry name" value="Myelin_PLP"/>
</dbReference>
<dbReference type="OMA" id="NDCMARV"/>
<evidence type="ECO:0000256" key="1">
    <source>
        <dbReference type="SAM" id="Phobius"/>
    </source>
</evidence>
<dbReference type="GO" id="GO:0031175">
    <property type="term" value="P:neuron projection development"/>
    <property type="evidence" value="ECO:0007669"/>
    <property type="project" value="TreeGrafter"/>
</dbReference>
<dbReference type="Pfam" id="PF01275">
    <property type="entry name" value="Myelin_PLP"/>
    <property type="match status" value="1"/>
</dbReference>
<gene>
    <name evidence="3" type="primary">LOC108253890</name>
</gene>
<accession>A0A1S4EPR4</accession>
<dbReference type="PaxDb" id="121845-A0A1S4EPR4"/>
<dbReference type="GeneID" id="108253890"/>
<dbReference type="AlphaFoldDB" id="A0A1S4EPR4"/>
<keyword evidence="2" id="KW-1185">Reference proteome</keyword>
<sequence length="255" mass="29704">MKLCNRLEGVITRIPYATLIATFMCIIGISIFCGTMYRGTTLTVPKYYFSYLYVPISFYFRLRTLRLIFVILGIGMGALGVMILFIGFLATGATRHKVYRAWRARASGRISCAVFMGITYILQLFWIIMLCVLVLITFVFTVFWQLCSNPLVHTENHCIDFTQFPFFFPNNIRPEDMKVCESHEIKLFCRDYVERAELMFILATVACVLILLSLIHYLICLSANYAHIRDHEKFQELQELQYLQDPDIPNSKDRF</sequence>
<keyword evidence="1" id="KW-0472">Membrane</keyword>
<keyword evidence="1" id="KW-0812">Transmembrane</keyword>
<organism evidence="2 3">
    <name type="scientific">Diaphorina citri</name>
    <name type="common">Asian citrus psyllid</name>
    <dbReference type="NCBI Taxonomy" id="121845"/>
    <lineage>
        <taxon>Eukaryota</taxon>
        <taxon>Metazoa</taxon>
        <taxon>Ecdysozoa</taxon>
        <taxon>Arthropoda</taxon>
        <taxon>Hexapoda</taxon>
        <taxon>Insecta</taxon>
        <taxon>Pterygota</taxon>
        <taxon>Neoptera</taxon>
        <taxon>Paraneoptera</taxon>
        <taxon>Hemiptera</taxon>
        <taxon>Sternorrhyncha</taxon>
        <taxon>Psylloidea</taxon>
        <taxon>Psyllidae</taxon>
        <taxon>Diaphorininae</taxon>
        <taxon>Diaphorina</taxon>
    </lineage>
</organism>
<feature type="transmembrane region" description="Helical" evidence="1">
    <location>
        <begin position="112"/>
        <end position="144"/>
    </location>
</feature>
<keyword evidence="1" id="KW-1133">Transmembrane helix</keyword>
<dbReference type="GO" id="GO:0005886">
    <property type="term" value="C:plasma membrane"/>
    <property type="evidence" value="ECO:0007669"/>
    <property type="project" value="TreeGrafter"/>
</dbReference>
<feature type="transmembrane region" description="Helical" evidence="1">
    <location>
        <begin position="16"/>
        <end position="37"/>
    </location>
</feature>
<dbReference type="PANTHER" id="PTHR11683:SF12">
    <property type="entry name" value="M6, ISOFORM F"/>
    <property type="match status" value="1"/>
</dbReference>
<dbReference type="RefSeq" id="XP_017304159.1">
    <property type="nucleotide sequence ID" value="XM_017448670.1"/>
</dbReference>
<dbReference type="PANTHER" id="PTHR11683">
    <property type="entry name" value="MYELIN PROTEOLIPID"/>
    <property type="match status" value="1"/>
</dbReference>
<reference evidence="3" key="1">
    <citation type="submission" date="2025-08" db="UniProtKB">
        <authorList>
            <consortium name="RefSeq"/>
        </authorList>
    </citation>
    <scope>IDENTIFICATION</scope>
</reference>
<evidence type="ECO:0000313" key="3">
    <source>
        <dbReference type="RefSeq" id="XP_017304159.1"/>
    </source>
</evidence>
<dbReference type="Proteomes" id="UP000079169">
    <property type="component" value="Unplaced"/>
</dbReference>
<feature type="transmembrane region" description="Helical" evidence="1">
    <location>
        <begin position="68"/>
        <end position="91"/>
    </location>
</feature>
<name>A0A1S4EPR4_DIACI</name>
<proteinExistence type="predicted"/>
<dbReference type="KEGG" id="dci:108253890"/>